<dbReference type="EMBL" id="JAEVHL010000017">
    <property type="protein sequence ID" value="MBM0275119.1"/>
    <property type="molecule type" value="Genomic_DNA"/>
</dbReference>
<evidence type="ECO:0000313" key="2">
    <source>
        <dbReference type="Proteomes" id="UP000622245"/>
    </source>
</evidence>
<dbReference type="RefSeq" id="WP_203147525.1">
    <property type="nucleotide sequence ID" value="NZ_JAEVHL010000017.1"/>
</dbReference>
<protein>
    <submittedName>
        <fullName evidence="1">Uncharacterized protein</fullName>
    </submittedName>
</protein>
<proteinExistence type="predicted"/>
<organism evidence="1 2">
    <name type="scientific">Micromonospora tarensis</name>
    <dbReference type="NCBI Taxonomy" id="2806100"/>
    <lineage>
        <taxon>Bacteria</taxon>
        <taxon>Bacillati</taxon>
        <taxon>Actinomycetota</taxon>
        <taxon>Actinomycetes</taxon>
        <taxon>Micromonosporales</taxon>
        <taxon>Micromonosporaceae</taxon>
        <taxon>Micromonospora</taxon>
    </lineage>
</organism>
<accession>A0ABS1YCI6</accession>
<gene>
    <name evidence="1" type="ORF">JM949_06430</name>
</gene>
<reference evidence="1 2" key="1">
    <citation type="submission" date="2021-01" db="EMBL/GenBank/DDBJ databases">
        <title>Draft genome sequence of Micromonospora sp. strain STR1s_6.</title>
        <authorList>
            <person name="Karlyshev A."/>
            <person name="Jawad R."/>
        </authorList>
    </citation>
    <scope>NUCLEOTIDE SEQUENCE [LARGE SCALE GENOMIC DNA]</scope>
    <source>
        <strain evidence="1 2">STR1S-6</strain>
    </source>
</reference>
<keyword evidence="2" id="KW-1185">Reference proteome</keyword>
<name>A0ABS1YCI6_9ACTN</name>
<evidence type="ECO:0000313" key="1">
    <source>
        <dbReference type="EMBL" id="MBM0275119.1"/>
    </source>
</evidence>
<dbReference type="Proteomes" id="UP000622245">
    <property type="component" value="Unassembled WGS sequence"/>
</dbReference>
<comment type="caution">
    <text evidence="1">The sequence shown here is derived from an EMBL/GenBank/DDBJ whole genome shotgun (WGS) entry which is preliminary data.</text>
</comment>
<sequence length="71" mass="7591">MADEKRVVLVKPGDVLVIGNVGDHSLEDLQRAAEHLKQIGLAGVLLFAADIQLDALTPDDVANLTAMVRTE</sequence>